<dbReference type="InterPro" id="IPR022385">
    <property type="entry name" value="Rhs_assc_core"/>
</dbReference>
<dbReference type="PANTHER" id="PTHR32305:SF15">
    <property type="entry name" value="PROTEIN RHSA-RELATED"/>
    <property type="match status" value="1"/>
</dbReference>
<dbReference type="EMBL" id="SNZB01000002">
    <property type="protein sequence ID" value="TDR22303.1"/>
    <property type="molecule type" value="Genomic_DNA"/>
</dbReference>
<gene>
    <name evidence="1" type="ORF">C8D91_0781</name>
</gene>
<dbReference type="Gene3D" id="2.180.10.10">
    <property type="entry name" value="RHS repeat-associated core"/>
    <property type="match status" value="1"/>
</dbReference>
<evidence type="ECO:0000313" key="1">
    <source>
        <dbReference type="EMBL" id="TDR22303.1"/>
    </source>
</evidence>
<dbReference type="Proteomes" id="UP000295724">
    <property type="component" value="Unassembled WGS sequence"/>
</dbReference>
<organism evidence="1 2">
    <name type="scientific">Marinicella litoralis</name>
    <dbReference type="NCBI Taxonomy" id="644220"/>
    <lineage>
        <taxon>Bacteria</taxon>
        <taxon>Pseudomonadati</taxon>
        <taxon>Pseudomonadota</taxon>
        <taxon>Gammaproteobacteria</taxon>
        <taxon>Lysobacterales</taxon>
        <taxon>Marinicellaceae</taxon>
        <taxon>Marinicella</taxon>
    </lineage>
</organism>
<dbReference type="PANTHER" id="PTHR32305">
    <property type="match status" value="1"/>
</dbReference>
<comment type="caution">
    <text evidence="1">The sequence shown here is derived from an EMBL/GenBank/DDBJ whole genome shotgun (WGS) entry which is preliminary data.</text>
</comment>
<keyword evidence="2" id="KW-1185">Reference proteome</keyword>
<sequence>MDYQYGAIENNYLFTGEQYDNNVGFYYLRARYYNPGIGRFQNMDTFPGMQFEPKTLHKYLYTANDPINLIDYSGNSFNTYSLSLAQQIGARMQMYALAFPRTYRLVEIAAGVATPIEIAALNPVTAGLITGGALTYQGIKNLDKARKLAESSYWLSRIKSGNEFEKFIGHLIRLKSNTKAILNGTSDVVGIPKGSAIPDWFYKGGILEAKLTGSAVKKNQIQQYAMYLKDEGNLTYVFKTKPTAAKVQQMEGWIKETGYKINLNIAYLFE</sequence>
<dbReference type="RefSeq" id="WP_162846749.1">
    <property type="nucleotide sequence ID" value="NZ_NIHB01000002.1"/>
</dbReference>
<accession>A0A4R6XXB6</accession>
<evidence type="ECO:0000313" key="2">
    <source>
        <dbReference type="Proteomes" id="UP000295724"/>
    </source>
</evidence>
<dbReference type="NCBIfam" id="TIGR03696">
    <property type="entry name" value="Rhs_assc_core"/>
    <property type="match status" value="1"/>
</dbReference>
<reference evidence="1 2" key="1">
    <citation type="submission" date="2019-03" db="EMBL/GenBank/DDBJ databases">
        <title>Genomic Encyclopedia of Type Strains, Phase IV (KMG-IV): sequencing the most valuable type-strain genomes for metagenomic binning, comparative biology and taxonomic classification.</title>
        <authorList>
            <person name="Goeker M."/>
        </authorList>
    </citation>
    <scope>NUCLEOTIDE SEQUENCE [LARGE SCALE GENOMIC DNA]</scope>
    <source>
        <strain evidence="1 2">DSM 25488</strain>
    </source>
</reference>
<dbReference type="InterPro" id="IPR050708">
    <property type="entry name" value="T6SS_VgrG/RHS"/>
</dbReference>
<protein>
    <submittedName>
        <fullName evidence="1">RHS repeat-associated protein</fullName>
    </submittedName>
</protein>
<proteinExistence type="predicted"/>
<dbReference type="AlphaFoldDB" id="A0A4R6XXB6"/>
<name>A0A4R6XXB6_9GAMM</name>